<dbReference type="Proteomes" id="UP000760668">
    <property type="component" value="Unassembled WGS sequence"/>
</dbReference>
<name>A0A921MM41_9FIRM</name>
<dbReference type="InterPro" id="IPR036388">
    <property type="entry name" value="WH-like_DNA-bd_sf"/>
</dbReference>
<dbReference type="InterPro" id="IPR013325">
    <property type="entry name" value="RNA_pol_sigma_r2"/>
</dbReference>
<accession>A0A921MM41</accession>
<evidence type="ECO:0000256" key="2">
    <source>
        <dbReference type="ARBA" id="ARBA00023015"/>
    </source>
</evidence>
<dbReference type="RefSeq" id="WP_295367989.1">
    <property type="nucleotide sequence ID" value="NZ_DYUC01000079.1"/>
</dbReference>
<dbReference type="InterPro" id="IPR007627">
    <property type="entry name" value="RNA_pol_sigma70_r2"/>
</dbReference>
<gene>
    <name evidence="9" type="ORF">K8V01_07890</name>
</gene>
<reference evidence="9" key="1">
    <citation type="journal article" date="2021" name="PeerJ">
        <title>Extensive microbial diversity within the chicken gut microbiome revealed by metagenomics and culture.</title>
        <authorList>
            <person name="Gilroy R."/>
            <person name="Ravi A."/>
            <person name="Getino M."/>
            <person name="Pursley I."/>
            <person name="Horton D.L."/>
            <person name="Alikhan N.F."/>
            <person name="Baker D."/>
            <person name="Gharbi K."/>
            <person name="Hall N."/>
            <person name="Watson M."/>
            <person name="Adriaenssens E.M."/>
            <person name="Foster-Nyarko E."/>
            <person name="Jarju S."/>
            <person name="Secka A."/>
            <person name="Antonio M."/>
            <person name="Oren A."/>
            <person name="Chaudhuri R.R."/>
            <person name="La Ragione R."/>
            <person name="Hildebrand F."/>
            <person name="Pallen M.J."/>
        </authorList>
    </citation>
    <scope>NUCLEOTIDE SEQUENCE</scope>
    <source>
        <strain evidence="9">CHK179-5677</strain>
    </source>
</reference>
<dbReference type="NCBIfam" id="TIGR02937">
    <property type="entry name" value="sigma70-ECF"/>
    <property type="match status" value="1"/>
</dbReference>
<dbReference type="InterPro" id="IPR013249">
    <property type="entry name" value="RNA_pol_sigma70_r4_t2"/>
</dbReference>
<evidence type="ECO:0000256" key="3">
    <source>
        <dbReference type="ARBA" id="ARBA00023082"/>
    </source>
</evidence>
<comment type="caution">
    <text evidence="9">The sequence shown here is derived from an EMBL/GenBank/DDBJ whole genome shotgun (WGS) entry which is preliminary data.</text>
</comment>
<dbReference type="InterPro" id="IPR039425">
    <property type="entry name" value="RNA_pol_sigma-70-like"/>
</dbReference>
<evidence type="ECO:0000256" key="1">
    <source>
        <dbReference type="ARBA" id="ARBA00010641"/>
    </source>
</evidence>
<keyword evidence="2" id="KW-0805">Transcription regulation</keyword>
<protein>
    <submittedName>
        <fullName evidence="9">Sigma-70 family RNA polymerase sigma factor</fullName>
    </submittedName>
</protein>
<dbReference type="Pfam" id="PF08281">
    <property type="entry name" value="Sigma70_r4_2"/>
    <property type="match status" value="1"/>
</dbReference>
<sequence length="181" mass="20164">MEDEKLVRRLQKGSRTALEQVINRYTAYVSTIVWRTLGAAATREDTEEAVSDVFLSLWSHAHELDPKQGLRPWLGTVARNRATDCLRRAKPTVPLAEDDGPSPAEGPEETAAAKDQAERLWQAVDGLGEPDRTLFLRHYYYGEKLSEAVRGLGLSPGAARIRLSRGRKKLREILTKGGEAL</sequence>
<dbReference type="PANTHER" id="PTHR43133:SF8">
    <property type="entry name" value="RNA POLYMERASE SIGMA FACTOR HI_1459-RELATED"/>
    <property type="match status" value="1"/>
</dbReference>
<evidence type="ECO:0000256" key="4">
    <source>
        <dbReference type="ARBA" id="ARBA00023125"/>
    </source>
</evidence>
<dbReference type="PANTHER" id="PTHR43133">
    <property type="entry name" value="RNA POLYMERASE ECF-TYPE SIGMA FACTO"/>
    <property type="match status" value="1"/>
</dbReference>
<dbReference type="GO" id="GO:0016987">
    <property type="term" value="F:sigma factor activity"/>
    <property type="evidence" value="ECO:0007669"/>
    <property type="project" value="UniProtKB-KW"/>
</dbReference>
<keyword evidence="3" id="KW-0731">Sigma factor</keyword>
<dbReference type="EMBL" id="DYUC01000079">
    <property type="protein sequence ID" value="HJG86924.1"/>
    <property type="molecule type" value="Genomic_DNA"/>
</dbReference>
<dbReference type="GO" id="GO:0006352">
    <property type="term" value="P:DNA-templated transcription initiation"/>
    <property type="evidence" value="ECO:0007669"/>
    <property type="project" value="InterPro"/>
</dbReference>
<evidence type="ECO:0000313" key="9">
    <source>
        <dbReference type="EMBL" id="HJG86924.1"/>
    </source>
</evidence>
<evidence type="ECO:0000256" key="5">
    <source>
        <dbReference type="ARBA" id="ARBA00023163"/>
    </source>
</evidence>
<evidence type="ECO:0000256" key="6">
    <source>
        <dbReference type="SAM" id="MobiDB-lite"/>
    </source>
</evidence>
<organism evidence="9 10">
    <name type="scientific">Pseudoflavonifractor capillosus</name>
    <dbReference type="NCBI Taxonomy" id="106588"/>
    <lineage>
        <taxon>Bacteria</taxon>
        <taxon>Bacillati</taxon>
        <taxon>Bacillota</taxon>
        <taxon>Clostridia</taxon>
        <taxon>Eubacteriales</taxon>
        <taxon>Oscillospiraceae</taxon>
        <taxon>Pseudoflavonifractor</taxon>
    </lineage>
</organism>
<feature type="domain" description="RNA polymerase sigma factor 70 region 4 type 2" evidence="8">
    <location>
        <begin position="118"/>
        <end position="170"/>
    </location>
</feature>
<dbReference type="InterPro" id="IPR013324">
    <property type="entry name" value="RNA_pol_sigma_r3/r4-like"/>
</dbReference>
<evidence type="ECO:0000313" key="10">
    <source>
        <dbReference type="Proteomes" id="UP000760668"/>
    </source>
</evidence>
<comment type="similarity">
    <text evidence="1">Belongs to the sigma-70 factor family. ECF subfamily.</text>
</comment>
<evidence type="ECO:0000259" key="8">
    <source>
        <dbReference type="Pfam" id="PF08281"/>
    </source>
</evidence>
<dbReference type="SUPFAM" id="SSF88659">
    <property type="entry name" value="Sigma3 and sigma4 domains of RNA polymerase sigma factors"/>
    <property type="match status" value="1"/>
</dbReference>
<evidence type="ECO:0000259" key="7">
    <source>
        <dbReference type="Pfam" id="PF04542"/>
    </source>
</evidence>
<keyword evidence="5" id="KW-0804">Transcription</keyword>
<dbReference type="InterPro" id="IPR014284">
    <property type="entry name" value="RNA_pol_sigma-70_dom"/>
</dbReference>
<dbReference type="AlphaFoldDB" id="A0A921MM41"/>
<feature type="region of interest" description="Disordered" evidence="6">
    <location>
        <begin position="90"/>
        <end position="115"/>
    </location>
</feature>
<keyword evidence="4" id="KW-0238">DNA-binding</keyword>
<feature type="domain" description="RNA polymerase sigma-70 region 2" evidence="7">
    <location>
        <begin position="23"/>
        <end position="90"/>
    </location>
</feature>
<dbReference type="SUPFAM" id="SSF88946">
    <property type="entry name" value="Sigma2 domain of RNA polymerase sigma factors"/>
    <property type="match status" value="1"/>
</dbReference>
<proteinExistence type="inferred from homology"/>
<dbReference type="Gene3D" id="1.10.10.10">
    <property type="entry name" value="Winged helix-like DNA-binding domain superfamily/Winged helix DNA-binding domain"/>
    <property type="match status" value="1"/>
</dbReference>
<dbReference type="Pfam" id="PF04542">
    <property type="entry name" value="Sigma70_r2"/>
    <property type="match status" value="1"/>
</dbReference>
<dbReference type="Gene3D" id="1.10.1740.10">
    <property type="match status" value="1"/>
</dbReference>
<reference evidence="9" key="2">
    <citation type="submission" date="2021-09" db="EMBL/GenBank/DDBJ databases">
        <authorList>
            <person name="Gilroy R."/>
        </authorList>
    </citation>
    <scope>NUCLEOTIDE SEQUENCE</scope>
    <source>
        <strain evidence="9">CHK179-5677</strain>
    </source>
</reference>
<dbReference type="GO" id="GO:0003677">
    <property type="term" value="F:DNA binding"/>
    <property type="evidence" value="ECO:0007669"/>
    <property type="project" value="UniProtKB-KW"/>
</dbReference>